<organism evidence="2 3">
    <name type="scientific">Phaseolus vulgaris</name>
    <name type="common">Kidney bean</name>
    <name type="synonym">French bean</name>
    <dbReference type="NCBI Taxonomy" id="3885"/>
    <lineage>
        <taxon>Eukaryota</taxon>
        <taxon>Viridiplantae</taxon>
        <taxon>Streptophyta</taxon>
        <taxon>Embryophyta</taxon>
        <taxon>Tracheophyta</taxon>
        <taxon>Spermatophyta</taxon>
        <taxon>Magnoliopsida</taxon>
        <taxon>eudicotyledons</taxon>
        <taxon>Gunneridae</taxon>
        <taxon>Pentapetalae</taxon>
        <taxon>rosids</taxon>
        <taxon>fabids</taxon>
        <taxon>Fabales</taxon>
        <taxon>Fabaceae</taxon>
        <taxon>Papilionoideae</taxon>
        <taxon>50 kb inversion clade</taxon>
        <taxon>NPAAA clade</taxon>
        <taxon>indigoferoid/millettioid clade</taxon>
        <taxon>Phaseoleae</taxon>
        <taxon>Phaseolus</taxon>
    </lineage>
</organism>
<feature type="compositionally biased region" description="Polar residues" evidence="1">
    <location>
        <begin position="77"/>
        <end position="94"/>
    </location>
</feature>
<dbReference type="EMBL" id="CM002294">
    <property type="protein sequence ID" value="ESW16398.1"/>
    <property type="molecule type" value="Genomic_DNA"/>
</dbReference>
<dbReference type="Proteomes" id="UP000000226">
    <property type="component" value="Chromosome 7"/>
</dbReference>
<dbReference type="AlphaFoldDB" id="V7BHP3"/>
<protein>
    <submittedName>
        <fullName evidence="2">Uncharacterized protein</fullName>
    </submittedName>
</protein>
<evidence type="ECO:0000313" key="2">
    <source>
        <dbReference type="EMBL" id="ESW16398.1"/>
    </source>
</evidence>
<dbReference type="Gramene" id="ESW16398">
    <property type="protein sequence ID" value="ESW16398"/>
    <property type="gene ID" value="PHAVU_007G153300g"/>
</dbReference>
<feature type="compositionally biased region" description="Polar residues" evidence="1">
    <location>
        <begin position="45"/>
        <end position="61"/>
    </location>
</feature>
<evidence type="ECO:0000256" key="1">
    <source>
        <dbReference type="SAM" id="MobiDB-lite"/>
    </source>
</evidence>
<feature type="region of interest" description="Disordered" evidence="1">
    <location>
        <begin position="37"/>
        <end position="64"/>
    </location>
</feature>
<accession>V7BHP3</accession>
<keyword evidence="3" id="KW-1185">Reference proteome</keyword>
<evidence type="ECO:0000313" key="3">
    <source>
        <dbReference type="Proteomes" id="UP000000226"/>
    </source>
</evidence>
<name>V7BHP3_PHAVU</name>
<proteinExistence type="predicted"/>
<sequence length="108" mass="12434">MFNKFQSSQFLGNGCQLTAFIKANRLLLKIQSRHEYRYTDHRKTPSQTKPHSSAESITQNPEIPLYRLLNSSKLTMRSKLSSRKTPTTSVNSKTAAGLRFNKKFQNQK</sequence>
<reference evidence="3" key="1">
    <citation type="journal article" date="2014" name="Nat. Genet.">
        <title>A reference genome for common bean and genome-wide analysis of dual domestications.</title>
        <authorList>
            <person name="Schmutz J."/>
            <person name="McClean P.E."/>
            <person name="Mamidi S."/>
            <person name="Wu G.A."/>
            <person name="Cannon S.B."/>
            <person name="Grimwood J."/>
            <person name="Jenkins J."/>
            <person name="Shu S."/>
            <person name="Song Q."/>
            <person name="Chavarro C."/>
            <person name="Torres-Torres M."/>
            <person name="Geffroy V."/>
            <person name="Moghaddam S.M."/>
            <person name="Gao D."/>
            <person name="Abernathy B."/>
            <person name="Barry K."/>
            <person name="Blair M."/>
            <person name="Brick M.A."/>
            <person name="Chovatia M."/>
            <person name="Gepts P."/>
            <person name="Goodstein D.M."/>
            <person name="Gonzales M."/>
            <person name="Hellsten U."/>
            <person name="Hyten D.L."/>
            <person name="Jia G."/>
            <person name="Kelly J.D."/>
            <person name="Kudrna D."/>
            <person name="Lee R."/>
            <person name="Richard M.M."/>
            <person name="Miklas P.N."/>
            <person name="Osorno J.M."/>
            <person name="Rodrigues J."/>
            <person name="Thareau V."/>
            <person name="Urrea C.A."/>
            <person name="Wang M."/>
            <person name="Yu Y."/>
            <person name="Zhang M."/>
            <person name="Wing R.A."/>
            <person name="Cregan P.B."/>
            <person name="Rokhsar D.S."/>
            <person name="Jackson S.A."/>
        </authorList>
    </citation>
    <scope>NUCLEOTIDE SEQUENCE [LARGE SCALE GENOMIC DNA]</scope>
    <source>
        <strain evidence="3">cv. G19833</strain>
    </source>
</reference>
<gene>
    <name evidence="2" type="ORF">PHAVU_007G153300g</name>
</gene>
<feature type="region of interest" description="Disordered" evidence="1">
    <location>
        <begin position="77"/>
        <end position="108"/>
    </location>
</feature>